<dbReference type="InterPro" id="IPR034660">
    <property type="entry name" value="DinB/YfiT-like"/>
</dbReference>
<reference evidence="2 3" key="1">
    <citation type="journal article" date="2019" name="ACS Chem. Biol.">
        <title>Identification and Mobilization of a Cryptic Antibiotic Biosynthesis Gene Locus from a Human-Pathogenic Nocardia Isolate.</title>
        <authorList>
            <person name="Herisse M."/>
            <person name="Ishida K."/>
            <person name="Porter J.L."/>
            <person name="Howden B."/>
            <person name="Hertweck C."/>
            <person name="Stinear T.P."/>
            <person name="Pidot S.J."/>
        </authorList>
    </citation>
    <scope>NUCLEOTIDE SEQUENCE [LARGE SCALE GENOMIC DNA]</scope>
    <source>
        <strain evidence="2 3">AUSMDU00024985</strain>
    </source>
</reference>
<dbReference type="Gene3D" id="1.20.120.450">
    <property type="entry name" value="dinb family like domain"/>
    <property type="match status" value="1"/>
</dbReference>
<gene>
    <name evidence="2" type="ORF">F5X71_15740</name>
</gene>
<dbReference type="InterPro" id="IPR024344">
    <property type="entry name" value="MDMPI_metal-binding"/>
</dbReference>
<dbReference type="EMBL" id="CP046171">
    <property type="protein sequence ID" value="QIS03582.1"/>
    <property type="molecule type" value="Genomic_DNA"/>
</dbReference>
<keyword evidence="2" id="KW-0670">Pyruvate</keyword>
<name>A0A6G9XRL0_NOCBR</name>
<dbReference type="AlphaFoldDB" id="A0A6G9XRL0"/>
<evidence type="ECO:0000313" key="3">
    <source>
        <dbReference type="Proteomes" id="UP000501705"/>
    </source>
</evidence>
<evidence type="ECO:0000259" key="1">
    <source>
        <dbReference type="Pfam" id="PF11716"/>
    </source>
</evidence>
<dbReference type="SUPFAM" id="SSF109854">
    <property type="entry name" value="DinB/YfiT-like putative metalloenzymes"/>
    <property type="match status" value="1"/>
</dbReference>
<feature type="domain" description="Mycothiol-dependent maleylpyruvate isomerase metal-binding" evidence="1">
    <location>
        <begin position="10"/>
        <end position="80"/>
    </location>
</feature>
<dbReference type="InterPro" id="IPR017517">
    <property type="entry name" value="Maleyloyr_isom"/>
</dbReference>
<dbReference type="GO" id="GO:0016853">
    <property type="term" value="F:isomerase activity"/>
    <property type="evidence" value="ECO:0007669"/>
    <property type="project" value="UniProtKB-KW"/>
</dbReference>
<dbReference type="RefSeq" id="WP_167462653.1">
    <property type="nucleotide sequence ID" value="NZ_CP046171.1"/>
</dbReference>
<keyword evidence="2" id="KW-0413">Isomerase</keyword>
<organism evidence="2 3">
    <name type="scientific">Nocardia brasiliensis</name>
    <dbReference type="NCBI Taxonomy" id="37326"/>
    <lineage>
        <taxon>Bacteria</taxon>
        <taxon>Bacillati</taxon>
        <taxon>Actinomycetota</taxon>
        <taxon>Actinomycetes</taxon>
        <taxon>Mycobacteriales</taxon>
        <taxon>Nocardiaceae</taxon>
        <taxon>Nocardia</taxon>
    </lineage>
</organism>
<proteinExistence type="predicted"/>
<evidence type="ECO:0000313" key="2">
    <source>
        <dbReference type="EMBL" id="QIS03582.1"/>
    </source>
</evidence>
<dbReference type="GO" id="GO:0046872">
    <property type="term" value="F:metal ion binding"/>
    <property type="evidence" value="ECO:0007669"/>
    <property type="project" value="InterPro"/>
</dbReference>
<accession>A0A6G9XRL0</accession>
<protein>
    <submittedName>
        <fullName evidence="2">Maleylpyruvate isomerase family mycothiol-dependent enzyme</fullName>
    </submittedName>
</protein>
<dbReference type="NCBIfam" id="TIGR03083">
    <property type="entry name" value="maleylpyruvate isomerase family mycothiol-dependent enzyme"/>
    <property type="match status" value="1"/>
</dbReference>
<sequence length="216" mass="24167">MVQVRRAIFDERAELAELLAGFDTAKWDAATLCRGWRVREVVAHITVPFRMTGTRFAVELLRAGGNFHRVSQHTARVDAATMSPGDLLKSLWDNVGHPWKPPSSGYLHALGHDVVHGLDITVALGLDRKVPQDRLRLVLNMINPRWIDFFGTDLTGVELRADDLDWSYGSGAVVTGNAQDLLLVACGRTLPARKLRGDNAARFTRSRRRAKRRRGH</sequence>
<dbReference type="Pfam" id="PF11716">
    <property type="entry name" value="MDMPI_N"/>
    <property type="match status" value="1"/>
</dbReference>
<dbReference type="Proteomes" id="UP000501705">
    <property type="component" value="Chromosome"/>
</dbReference>